<dbReference type="Pfam" id="PF00535">
    <property type="entry name" value="Glycos_transf_2"/>
    <property type="match status" value="1"/>
</dbReference>
<comment type="similarity">
    <text evidence="1">Belongs to the glycosyltransferase 2 family.</text>
</comment>
<evidence type="ECO:0000313" key="8">
    <source>
        <dbReference type="Proteomes" id="UP000439917"/>
    </source>
</evidence>
<evidence type="ECO:0000256" key="1">
    <source>
        <dbReference type="ARBA" id="ARBA00006739"/>
    </source>
</evidence>
<evidence type="ECO:0000259" key="5">
    <source>
        <dbReference type="Pfam" id="PF00535"/>
    </source>
</evidence>
<dbReference type="EMBL" id="EU076546">
    <property type="protein sequence ID" value="ABX51890.1"/>
    <property type="molecule type" value="Genomic_DNA"/>
</dbReference>
<reference evidence="7 8" key="2">
    <citation type="submission" date="2019-09" db="EMBL/GenBank/DDBJ databases">
        <title>Prevalence, distribution, and phylogeny of type two toxin-antitoxin genes possessed by Cronobacter species where C. sakazakii homologs follow sequence type lineages.</title>
        <authorList>
            <person name="Finkelstein S."/>
            <person name="Negrete F."/>
            <person name="Jang H."/>
            <person name="Gopinath G.R."/>
            <person name="Tall B.D."/>
        </authorList>
    </citation>
    <scope>NUCLEOTIDE SEQUENCE [LARGE SCALE GENOMIC DNA]</scope>
    <source>
        <strain evidence="7 8">MOD1_Comp4</strain>
    </source>
</reference>
<accession>A9Y3G0</accession>
<keyword evidence="4" id="KW-0812">Transmembrane</keyword>
<dbReference type="PANTHER" id="PTHR43179:SF12">
    <property type="entry name" value="GALACTOFURANOSYLTRANSFERASE GLFT2"/>
    <property type="match status" value="1"/>
</dbReference>
<reference evidence="6" key="1">
    <citation type="journal article" date="2008" name="Appl. Environ. Microbiol.">
        <title>Molecular analysis of the Enterobacter sakazakii O-antigen gene locus.</title>
        <authorList>
            <person name="Mullane N."/>
            <person name="O'Gaora P."/>
            <person name="Nally J.E."/>
            <person name="Iversen C."/>
            <person name="Whyte P."/>
            <person name="Wall P.G."/>
            <person name="Fanning S."/>
        </authorList>
    </citation>
    <scope>NUCLEOTIDE SEQUENCE</scope>
    <source>
        <strain evidence="6">NCTC 8155</strain>
    </source>
</reference>
<dbReference type="InterPro" id="IPR001173">
    <property type="entry name" value="Glyco_trans_2-like"/>
</dbReference>
<dbReference type="Proteomes" id="UP000439917">
    <property type="component" value="Unassembled WGS sequence"/>
</dbReference>
<organism evidence="6">
    <name type="scientific">Cronobacter sakazakii</name>
    <name type="common">Enterobacter sakazakii</name>
    <dbReference type="NCBI Taxonomy" id="28141"/>
    <lineage>
        <taxon>Bacteria</taxon>
        <taxon>Pseudomonadati</taxon>
        <taxon>Pseudomonadota</taxon>
        <taxon>Gammaproteobacteria</taxon>
        <taxon>Enterobacterales</taxon>
        <taxon>Enterobacteriaceae</taxon>
        <taxon>Cronobacter</taxon>
    </lineage>
</organism>
<keyword evidence="4" id="KW-0472">Membrane</keyword>
<dbReference type="GO" id="GO:0016757">
    <property type="term" value="F:glycosyltransferase activity"/>
    <property type="evidence" value="ECO:0007669"/>
    <property type="project" value="UniProtKB-KW"/>
</dbReference>
<name>A9Y3G0_CROSK</name>
<evidence type="ECO:0000256" key="4">
    <source>
        <dbReference type="SAM" id="Phobius"/>
    </source>
</evidence>
<dbReference type="Gene3D" id="3.90.550.10">
    <property type="entry name" value="Spore Coat Polysaccharide Biosynthesis Protein SpsA, Chain A"/>
    <property type="match status" value="1"/>
</dbReference>
<evidence type="ECO:0000313" key="7">
    <source>
        <dbReference type="EMBL" id="KAB0878394.1"/>
    </source>
</evidence>
<dbReference type="AlphaFoldDB" id="A9Y3G0"/>
<dbReference type="CAZy" id="GT2">
    <property type="family name" value="Glycosyltransferase Family 2"/>
</dbReference>
<feature type="transmembrane region" description="Helical" evidence="4">
    <location>
        <begin position="282"/>
        <end position="301"/>
    </location>
</feature>
<sequence length="325" mass="37314">MNIIAIIVTYSTRATFVKDVVLSCMNEGIFQFVLVDNGSPHDNADILESFLSKLNNIEYHIVKHDKNLGSAGGFGSGLNYACSKFAENSWFLLLDDDNKLEKNAVSALQECINIKGESNAFICLREDRPQYKKFSQFNDQSILLGEPNSFMLFSIRAYIKRRLRMDSETMPAAPRESLIRCPCGPYGGLAINAKDVKKVGFPLNELYLYHDDTEYTLRLQRKGISLWLVKDAKISDLEQSWGDTKPQKKFSISAFEADSFRVYYSYRNRVFIEKKYLVNNKLSYVFNMLLFLGITAIRAFFTNSIKRYCLICKSVWAGWNLNEKK</sequence>
<evidence type="ECO:0000256" key="3">
    <source>
        <dbReference type="ARBA" id="ARBA00022679"/>
    </source>
</evidence>
<keyword evidence="4" id="KW-1133">Transmembrane helix</keyword>
<dbReference type="SUPFAM" id="SSF53448">
    <property type="entry name" value="Nucleotide-diphospho-sugar transferases"/>
    <property type="match status" value="1"/>
</dbReference>
<dbReference type="EMBL" id="WAGF01000010">
    <property type="protein sequence ID" value="KAB0878394.1"/>
    <property type="molecule type" value="Genomic_DNA"/>
</dbReference>
<keyword evidence="3 6" id="KW-0808">Transferase</keyword>
<evidence type="ECO:0000256" key="2">
    <source>
        <dbReference type="ARBA" id="ARBA00022676"/>
    </source>
</evidence>
<keyword evidence="2" id="KW-0328">Glycosyltransferase</keyword>
<gene>
    <name evidence="6" type="primary">wehE</name>
    <name evidence="7" type="ORF">FZI38_09985</name>
</gene>
<dbReference type="InterPro" id="IPR029044">
    <property type="entry name" value="Nucleotide-diphossugar_trans"/>
</dbReference>
<protein>
    <submittedName>
        <fullName evidence="6">Glycosyl transferase</fullName>
    </submittedName>
    <submittedName>
        <fullName evidence="7">Glycosyltransferase family 2 protein</fullName>
    </submittedName>
</protein>
<feature type="domain" description="Glycosyltransferase 2-like" evidence="5">
    <location>
        <begin position="6"/>
        <end position="114"/>
    </location>
</feature>
<dbReference type="RefSeq" id="WP_007851121.1">
    <property type="nucleotide sequence ID" value="NZ_CBDBYQ010000012.1"/>
</dbReference>
<dbReference type="PANTHER" id="PTHR43179">
    <property type="entry name" value="RHAMNOSYLTRANSFERASE WBBL"/>
    <property type="match status" value="1"/>
</dbReference>
<proteinExistence type="inferred from homology"/>
<evidence type="ECO:0000313" key="6">
    <source>
        <dbReference type="EMBL" id="ABX51890.1"/>
    </source>
</evidence>